<gene>
    <name evidence="2" type="ORF">GWK47_037175</name>
</gene>
<feature type="compositionally biased region" description="Acidic residues" evidence="1">
    <location>
        <begin position="201"/>
        <end position="215"/>
    </location>
</feature>
<feature type="region of interest" description="Disordered" evidence="1">
    <location>
        <begin position="147"/>
        <end position="215"/>
    </location>
</feature>
<dbReference type="EMBL" id="JACEEZ010004788">
    <property type="protein sequence ID" value="KAG0726141.1"/>
    <property type="molecule type" value="Genomic_DNA"/>
</dbReference>
<dbReference type="Proteomes" id="UP000770661">
    <property type="component" value="Unassembled WGS sequence"/>
</dbReference>
<comment type="caution">
    <text evidence="2">The sequence shown here is derived from an EMBL/GenBank/DDBJ whole genome shotgun (WGS) entry which is preliminary data.</text>
</comment>
<proteinExistence type="predicted"/>
<evidence type="ECO:0000256" key="1">
    <source>
        <dbReference type="SAM" id="MobiDB-lite"/>
    </source>
</evidence>
<organism evidence="2 3">
    <name type="scientific">Chionoecetes opilio</name>
    <name type="common">Atlantic snow crab</name>
    <name type="synonym">Cancer opilio</name>
    <dbReference type="NCBI Taxonomy" id="41210"/>
    <lineage>
        <taxon>Eukaryota</taxon>
        <taxon>Metazoa</taxon>
        <taxon>Ecdysozoa</taxon>
        <taxon>Arthropoda</taxon>
        <taxon>Crustacea</taxon>
        <taxon>Multicrustacea</taxon>
        <taxon>Malacostraca</taxon>
        <taxon>Eumalacostraca</taxon>
        <taxon>Eucarida</taxon>
        <taxon>Decapoda</taxon>
        <taxon>Pleocyemata</taxon>
        <taxon>Brachyura</taxon>
        <taxon>Eubrachyura</taxon>
        <taxon>Majoidea</taxon>
        <taxon>Majidae</taxon>
        <taxon>Chionoecetes</taxon>
    </lineage>
</organism>
<feature type="compositionally biased region" description="Basic and acidic residues" evidence="1">
    <location>
        <begin position="98"/>
        <end position="113"/>
    </location>
</feature>
<feature type="compositionally biased region" description="Basic and acidic residues" evidence="1">
    <location>
        <begin position="147"/>
        <end position="160"/>
    </location>
</feature>
<evidence type="ECO:0000313" key="2">
    <source>
        <dbReference type="EMBL" id="KAG0726141.1"/>
    </source>
</evidence>
<accession>A0A8J4YNA2</accession>
<dbReference type="AlphaFoldDB" id="A0A8J4YNA2"/>
<reference evidence="2" key="1">
    <citation type="submission" date="2020-07" db="EMBL/GenBank/DDBJ databases">
        <title>The High-quality genome of the commercially important snow crab, Chionoecetes opilio.</title>
        <authorList>
            <person name="Jeong J.-H."/>
            <person name="Ryu S."/>
        </authorList>
    </citation>
    <scope>NUCLEOTIDE SEQUENCE</scope>
    <source>
        <strain evidence="2">MADBK_172401_WGS</strain>
        <tissue evidence="2">Digestive gland</tissue>
    </source>
</reference>
<sequence length="215" mass="23578">MFASPFQRRDDHKVIELQRPVNTIRARFGQKTQVAGGGEVEPWGAAHADDDHHDTTTSTMVRRNSTPGGANREFPASEGPSVRRHSMPHSSRSLTASPERRLARDTAAEDHQAPEGGGSTACGSAGITITCEDAPGDTVEKLHEDIERNCHLLEPEEGVRGRRSRSTTPTPMDTIPEDQGDKARDKGHREAVPNKRRAEPPLEEPEEPEEPEESS</sequence>
<name>A0A8J4YNA2_CHIOP</name>
<protein>
    <submittedName>
        <fullName evidence="2">Uncharacterized protein</fullName>
    </submittedName>
</protein>
<feature type="region of interest" description="Disordered" evidence="1">
    <location>
        <begin position="31"/>
        <end position="132"/>
    </location>
</feature>
<keyword evidence="3" id="KW-1185">Reference proteome</keyword>
<feature type="compositionally biased region" description="Polar residues" evidence="1">
    <location>
        <begin position="58"/>
        <end position="68"/>
    </location>
</feature>
<evidence type="ECO:0000313" key="3">
    <source>
        <dbReference type="Proteomes" id="UP000770661"/>
    </source>
</evidence>
<feature type="compositionally biased region" description="Basic and acidic residues" evidence="1">
    <location>
        <begin position="179"/>
        <end position="200"/>
    </location>
</feature>